<gene>
    <name evidence="1" type="ORF">PLXY2_LOCUS7978</name>
</gene>
<dbReference type="SUPFAM" id="SSF63829">
    <property type="entry name" value="Calcium-dependent phosphotriesterase"/>
    <property type="match status" value="1"/>
</dbReference>
<evidence type="ECO:0000313" key="2">
    <source>
        <dbReference type="Proteomes" id="UP000653454"/>
    </source>
</evidence>
<reference evidence="1" key="1">
    <citation type="submission" date="2020-11" db="EMBL/GenBank/DDBJ databases">
        <authorList>
            <person name="Whiteford S."/>
        </authorList>
    </citation>
    <scope>NUCLEOTIDE SEQUENCE</scope>
</reference>
<dbReference type="EMBL" id="CAJHNJ030000029">
    <property type="protein sequence ID" value="CAG9123804.1"/>
    <property type="molecule type" value="Genomic_DNA"/>
</dbReference>
<proteinExistence type="predicted"/>
<evidence type="ECO:0000313" key="1">
    <source>
        <dbReference type="EMBL" id="CAG9123804.1"/>
    </source>
</evidence>
<dbReference type="Proteomes" id="UP000653454">
    <property type="component" value="Unassembled WGS sequence"/>
</dbReference>
<sequence>MYKKELITDKFYSPNELDYDKFSRNLFFTYMDENIQNSGRAIINVVTKKTHKIKGIQNNKAVAVDPDTGEVYFGNERGLYKYDRNKHEATNIALFNVNVYKLVIRHNEMYLIDANNHMLYKVFDEGNIIVKVGDWKTIMNFEIDNDKNIHFVNMCGVFCAVKGHEAVKNKDISVAYHFIINDNEVLAVTDDGIYEVNCVNGTAIRTGSISFIPHSITTGDNGEMFYSLDDGIFRLKPINSYFIYNIRRKSQKPLK</sequence>
<name>A0A8S4F8D8_PLUXY</name>
<dbReference type="InterPro" id="IPR011042">
    <property type="entry name" value="6-blade_b-propeller_TolB-like"/>
</dbReference>
<dbReference type="Gene3D" id="2.120.10.30">
    <property type="entry name" value="TolB, C-terminal domain"/>
    <property type="match status" value="1"/>
</dbReference>
<dbReference type="AlphaFoldDB" id="A0A8S4F8D8"/>
<protein>
    <submittedName>
        <fullName evidence="1">(diamondback moth) hypothetical protein</fullName>
    </submittedName>
</protein>
<comment type="caution">
    <text evidence="1">The sequence shown here is derived from an EMBL/GenBank/DDBJ whole genome shotgun (WGS) entry which is preliminary data.</text>
</comment>
<organism evidence="1 2">
    <name type="scientific">Plutella xylostella</name>
    <name type="common">Diamondback moth</name>
    <name type="synonym">Plutella maculipennis</name>
    <dbReference type="NCBI Taxonomy" id="51655"/>
    <lineage>
        <taxon>Eukaryota</taxon>
        <taxon>Metazoa</taxon>
        <taxon>Ecdysozoa</taxon>
        <taxon>Arthropoda</taxon>
        <taxon>Hexapoda</taxon>
        <taxon>Insecta</taxon>
        <taxon>Pterygota</taxon>
        <taxon>Neoptera</taxon>
        <taxon>Endopterygota</taxon>
        <taxon>Lepidoptera</taxon>
        <taxon>Glossata</taxon>
        <taxon>Ditrysia</taxon>
        <taxon>Yponomeutoidea</taxon>
        <taxon>Plutellidae</taxon>
        <taxon>Plutella</taxon>
    </lineage>
</organism>
<accession>A0A8S4F8D8</accession>
<keyword evidence="2" id="KW-1185">Reference proteome</keyword>